<sequence>MGASGGGGRRHDLPAVATLPREMCCGLP</sequence>
<name>A0A5B7JVU0_PORTR</name>
<gene>
    <name evidence="1" type="ORF">E2C01_094316</name>
</gene>
<evidence type="ECO:0000313" key="1">
    <source>
        <dbReference type="EMBL" id="MPC98929.1"/>
    </source>
</evidence>
<keyword evidence="2" id="KW-1185">Reference proteome</keyword>
<dbReference type="EMBL" id="VSRR010116173">
    <property type="protein sequence ID" value="MPC98929.1"/>
    <property type="molecule type" value="Genomic_DNA"/>
</dbReference>
<dbReference type="Proteomes" id="UP000324222">
    <property type="component" value="Unassembled WGS sequence"/>
</dbReference>
<proteinExistence type="predicted"/>
<protein>
    <submittedName>
        <fullName evidence="1">Uncharacterized protein</fullName>
    </submittedName>
</protein>
<evidence type="ECO:0000313" key="2">
    <source>
        <dbReference type="Proteomes" id="UP000324222"/>
    </source>
</evidence>
<organism evidence="1 2">
    <name type="scientific">Portunus trituberculatus</name>
    <name type="common">Swimming crab</name>
    <name type="synonym">Neptunus trituberculatus</name>
    <dbReference type="NCBI Taxonomy" id="210409"/>
    <lineage>
        <taxon>Eukaryota</taxon>
        <taxon>Metazoa</taxon>
        <taxon>Ecdysozoa</taxon>
        <taxon>Arthropoda</taxon>
        <taxon>Crustacea</taxon>
        <taxon>Multicrustacea</taxon>
        <taxon>Malacostraca</taxon>
        <taxon>Eumalacostraca</taxon>
        <taxon>Eucarida</taxon>
        <taxon>Decapoda</taxon>
        <taxon>Pleocyemata</taxon>
        <taxon>Brachyura</taxon>
        <taxon>Eubrachyura</taxon>
        <taxon>Portunoidea</taxon>
        <taxon>Portunidae</taxon>
        <taxon>Portuninae</taxon>
        <taxon>Portunus</taxon>
    </lineage>
</organism>
<accession>A0A5B7JVU0</accession>
<dbReference type="AlphaFoldDB" id="A0A5B7JVU0"/>
<reference evidence="1 2" key="1">
    <citation type="submission" date="2019-05" db="EMBL/GenBank/DDBJ databases">
        <title>Another draft genome of Portunus trituberculatus and its Hox gene families provides insights of decapod evolution.</title>
        <authorList>
            <person name="Jeong J.-H."/>
            <person name="Song I."/>
            <person name="Kim S."/>
            <person name="Choi T."/>
            <person name="Kim D."/>
            <person name="Ryu S."/>
            <person name="Kim W."/>
        </authorList>
    </citation>
    <scope>NUCLEOTIDE SEQUENCE [LARGE SCALE GENOMIC DNA]</scope>
    <source>
        <tissue evidence="1">Muscle</tissue>
    </source>
</reference>
<comment type="caution">
    <text evidence="1">The sequence shown here is derived from an EMBL/GenBank/DDBJ whole genome shotgun (WGS) entry which is preliminary data.</text>
</comment>